<evidence type="ECO:0000256" key="3">
    <source>
        <dbReference type="ARBA" id="ARBA00022692"/>
    </source>
</evidence>
<feature type="region of interest" description="Disordered" evidence="7">
    <location>
        <begin position="1"/>
        <end position="24"/>
    </location>
</feature>
<feature type="transmembrane region" description="Helical" evidence="8">
    <location>
        <begin position="68"/>
        <end position="88"/>
    </location>
</feature>
<keyword evidence="11" id="KW-1185">Reference proteome</keyword>
<dbReference type="PROSITE" id="PS00218">
    <property type="entry name" value="AMINO_ACID_PERMEASE_1"/>
    <property type="match status" value="1"/>
</dbReference>
<dbReference type="Proteomes" id="UP000659223">
    <property type="component" value="Unassembled WGS sequence"/>
</dbReference>
<dbReference type="Pfam" id="PF00324">
    <property type="entry name" value="AA_permease"/>
    <property type="match status" value="1"/>
</dbReference>
<accession>A0ABQ2YLK8</accession>
<proteinExistence type="predicted"/>
<evidence type="ECO:0000256" key="4">
    <source>
        <dbReference type="ARBA" id="ARBA00022970"/>
    </source>
</evidence>
<feature type="transmembrane region" description="Helical" evidence="8">
    <location>
        <begin position="383"/>
        <end position="401"/>
    </location>
</feature>
<evidence type="ECO:0000256" key="8">
    <source>
        <dbReference type="SAM" id="Phobius"/>
    </source>
</evidence>
<dbReference type="PIRSF" id="PIRSF006060">
    <property type="entry name" value="AA_transporter"/>
    <property type="match status" value="1"/>
</dbReference>
<evidence type="ECO:0000313" key="10">
    <source>
        <dbReference type="EMBL" id="GGX86886.1"/>
    </source>
</evidence>
<name>A0ABQ2YLK8_9ACTN</name>
<feature type="transmembrane region" description="Helical" evidence="8">
    <location>
        <begin position="108"/>
        <end position="129"/>
    </location>
</feature>
<feature type="domain" description="Amino acid permease/ SLC12A" evidence="9">
    <location>
        <begin position="40"/>
        <end position="472"/>
    </location>
</feature>
<keyword evidence="5 8" id="KW-1133">Transmembrane helix</keyword>
<feature type="transmembrane region" description="Helical" evidence="8">
    <location>
        <begin position="179"/>
        <end position="204"/>
    </location>
</feature>
<keyword evidence="6 8" id="KW-0472">Membrane</keyword>
<feature type="transmembrane region" description="Helical" evidence="8">
    <location>
        <begin position="358"/>
        <end position="377"/>
    </location>
</feature>
<reference evidence="11" key="1">
    <citation type="journal article" date="2019" name="Int. J. Syst. Evol. Microbiol.">
        <title>The Global Catalogue of Microorganisms (GCM) 10K type strain sequencing project: providing services to taxonomists for standard genome sequencing and annotation.</title>
        <authorList>
            <consortium name="The Broad Institute Genomics Platform"/>
            <consortium name="The Broad Institute Genome Sequencing Center for Infectious Disease"/>
            <person name="Wu L."/>
            <person name="Ma J."/>
        </authorList>
    </citation>
    <scope>NUCLEOTIDE SEQUENCE [LARGE SCALE GENOMIC DNA]</scope>
    <source>
        <strain evidence="11">JCM 4586</strain>
    </source>
</reference>
<comment type="caution">
    <text evidence="10">The sequence shown here is derived from an EMBL/GenBank/DDBJ whole genome shotgun (WGS) entry which is preliminary data.</text>
</comment>
<dbReference type="Gene3D" id="1.20.1740.10">
    <property type="entry name" value="Amino acid/polyamine transporter I"/>
    <property type="match status" value="1"/>
</dbReference>
<dbReference type="EMBL" id="BMUT01000007">
    <property type="protein sequence ID" value="GGX86886.1"/>
    <property type="molecule type" value="Genomic_DNA"/>
</dbReference>
<dbReference type="RefSeq" id="WP_190022669.1">
    <property type="nucleotide sequence ID" value="NZ_BMUT01000007.1"/>
</dbReference>
<organism evidence="10 11">
    <name type="scientific">Streptomyces hiroshimensis</name>
    <dbReference type="NCBI Taxonomy" id="66424"/>
    <lineage>
        <taxon>Bacteria</taxon>
        <taxon>Bacillati</taxon>
        <taxon>Actinomycetota</taxon>
        <taxon>Actinomycetes</taxon>
        <taxon>Kitasatosporales</taxon>
        <taxon>Streptomycetaceae</taxon>
        <taxon>Streptomyces</taxon>
    </lineage>
</organism>
<gene>
    <name evidence="10" type="ORF">GCM10010324_35490</name>
</gene>
<evidence type="ECO:0000256" key="1">
    <source>
        <dbReference type="ARBA" id="ARBA00004141"/>
    </source>
</evidence>
<sequence length="491" mass="50689">MLAPPPAPTGSRKSPPTPAEAAGADAGAGAALPRGLKQRHLSMIALGGAIGAGLFVGSGVGIRAAGPAIVVAYVLAGGLVLLVMRMLAEMSAADPATGSFSVHAAKALGPWAGLTAGWLYWSLLVVSVAAEAIGAADIMTGWLPGVPGWVWMTLFMAVFTGSNLAAVRRFGDLEFWFAGLKVTAICVFLLLGALAVCGLLPGTAAPGTAHLTGHGGFLPHGPHGLALGLVAAVFAYGGLETVTIAAAESADPVRAVGRAARTVVWRICLFYIGSMAVIVTLLPWDSGTAHTSPYSGTLERMGVPGAGHLMNAVVLVALLSAMNANVYGSSRMLYALVHRGDAPRALGRVTPGGVPRNAALASAAFGFAAVVLSVVWPDTVFRFLLNAVGATILIVWFLIGLSQLRLRRRHARRGDAEPPVRMWLFPHLTRLTLLAIGAVLVVMAFEPDSRTQVLCTGAWAGLLVVCGLLNGRRRSRERQTAAHAGAGRRAG</sequence>
<comment type="subcellular location">
    <subcellularLocation>
        <location evidence="1">Membrane</location>
        <topology evidence="1">Multi-pass membrane protein</topology>
    </subcellularLocation>
</comment>
<protein>
    <submittedName>
        <fullName evidence="10">Amino acid transporter</fullName>
    </submittedName>
</protein>
<evidence type="ECO:0000256" key="5">
    <source>
        <dbReference type="ARBA" id="ARBA00022989"/>
    </source>
</evidence>
<keyword evidence="4" id="KW-0029">Amino-acid transport</keyword>
<feature type="transmembrane region" description="Helical" evidence="8">
    <location>
        <begin position="224"/>
        <end position="242"/>
    </location>
</feature>
<dbReference type="PANTHER" id="PTHR43495:SF5">
    <property type="entry name" value="GAMMA-AMINOBUTYRIC ACID PERMEASE"/>
    <property type="match status" value="1"/>
</dbReference>
<dbReference type="PANTHER" id="PTHR43495">
    <property type="entry name" value="GABA PERMEASE"/>
    <property type="match status" value="1"/>
</dbReference>
<evidence type="ECO:0000256" key="7">
    <source>
        <dbReference type="SAM" id="MobiDB-lite"/>
    </source>
</evidence>
<keyword evidence="3 8" id="KW-0812">Transmembrane</keyword>
<dbReference type="InterPro" id="IPR004841">
    <property type="entry name" value="AA-permease/SLC12A_dom"/>
</dbReference>
<evidence type="ECO:0000256" key="2">
    <source>
        <dbReference type="ARBA" id="ARBA00022448"/>
    </source>
</evidence>
<feature type="transmembrane region" description="Helical" evidence="8">
    <location>
        <begin position="41"/>
        <end position="62"/>
    </location>
</feature>
<evidence type="ECO:0000256" key="6">
    <source>
        <dbReference type="ARBA" id="ARBA00023136"/>
    </source>
</evidence>
<evidence type="ECO:0000313" key="11">
    <source>
        <dbReference type="Proteomes" id="UP000659223"/>
    </source>
</evidence>
<dbReference type="InterPro" id="IPR004840">
    <property type="entry name" value="Amino_acid_permease_CS"/>
</dbReference>
<evidence type="ECO:0000259" key="9">
    <source>
        <dbReference type="Pfam" id="PF00324"/>
    </source>
</evidence>
<keyword evidence="2" id="KW-0813">Transport</keyword>
<feature type="transmembrane region" description="Helical" evidence="8">
    <location>
        <begin position="451"/>
        <end position="469"/>
    </location>
</feature>
<feature type="transmembrane region" description="Helical" evidence="8">
    <location>
        <begin position="422"/>
        <end position="445"/>
    </location>
</feature>
<feature type="transmembrane region" description="Helical" evidence="8">
    <location>
        <begin position="149"/>
        <end position="167"/>
    </location>
</feature>
<feature type="transmembrane region" description="Helical" evidence="8">
    <location>
        <begin position="302"/>
        <end position="322"/>
    </location>
</feature>
<feature type="transmembrane region" description="Helical" evidence="8">
    <location>
        <begin position="263"/>
        <end position="282"/>
    </location>
</feature>